<evidence type="ECO:0000256" key="4">
    <source>
        <dbReference type="ARBA" id="ARBA00022692"/>
    </source>
</evidence>
<dbReference type="RefSeq" id="WP_102517393.1">
    <property type="nucleotide sequence ID" value="NZ_CAWNSM010000085.1"/>
</dbReference>
<evidence type="ECO:0000256" key="5">
    <source>
        <dbReference type="ARBA" id="ARBA00022989"/>
    </source>
</evidence>
<feature type="transmembrane region" description="Helical" evidence="7">
    <location>
        <begin position="12"/>
        <end position="38"/>
    </location>
</feature>
<sequence length="434" mass="46202">MLEWYEVGLGLMGLLILFIVMGLPIPFALAGASVPFLLSIQSFSTTLVTAELKMWGVWVDYVLLSVPLFVLLGELIGRSNIGPNLYWFMHSKVPITGSAAYGSVGACAGFGAVCGSSMVGSLTIGGVALPAMLDLGYDKKLASGVLAAGGTLSVLLPPSLILLFYGIVTDQSIGQLFIAGVVPGLILVSFFFLIIKGWSVLQKGSVPGADDSESIPWGLALSAIIPVMVIGLIITISIYAGIATPTEAAGVSCVITLLLAMTVGGMDLKGFFESIKATMKTMGYLGLLLSSGVLFGFVMTYYQVPQEFTSLFTSLELSPYTTLALIILFYIILGMFLEPVSMTFITLPTLFPLIQASGFDLIWFGVIYTITMEVAVLTPPVGLNLYVIQSIEKDRLTIVDVIKGCLPFIGALILLIVLMVIFPQLAVWLPNVMG</sequence>
<keyword evidence="5 7" id="KW-1133">Transmembrane helix</keyword>
<protein>
    <recommendedName>
        <fullName evidence="7">TRAP transporter large permease protein</fullName>
    </recommendedName>
</protein>
<feature type="transmembrane region" description="Helical" evidence="7">
    <location>
        <begin position="361"/>
        <end position="388"/>
    </location>
</feature>
<feature type="transmembrane region" description="Helical" evidence="7">
    <location>
        <begin position="58"/>
        <end position="79"/>
    </location>
</feature>
<comment type="similarity">
    <text evidence="7">Belongs to the TRAP transporter large permease family.</text>
</comment>
<feature type="transmembrane region" description="Helical" evidence="7">
    <location>
        <begin position="324"/>
        <end position="354"/>
    </location>
</feature>
<evidence type="ECO:0000313" key="9">
    <source>
        <dbReference type="EMBL" id="PMJ61094.1"/>
    </source>
</evidence>
<dbReference type="Proteomes" id="UP000235330">
    <property type="component" value="Unassembled WGS sequence"/>
</dbReference>
<evidence type="ECO:0000259" key="8">
    <source>
        <dbReference type="Pfam" id="PF06808"/>
    </source>
</evidence>
<name>A0A2N7F653_VIBSP</name>
<dbReference type="PANTHER" id="PTHR33362:SF5">
    <property type="entry name" value="C4-DICARBOXYLATE TRAP TRANSPORTER LARGE PERMEASE PROTEIN DCTM"/>
    <property type="match status" value="1"/>
</dbReference>
<organism evidence="9 10">
    <name type="scientific">Vibrio splendidus</name>
    <dbReference type="NCBI Taxonomy" id="29497"/>
    <lineage>
        <taxon>Bacteria</taxon>
        <taxon>Pseudomonadati</taxon>
        <taxon>Pseudomonadota</taxon>
        <taxon>Gammaproteobacteria</taxon>
        <taxon>Vibrionales</taxon>
        <taxon>Vibrionaceae</taxon>
        <taxon>Vibrio</taxon>
    </lineage>
</organism>
<keyword evidence="3 7" id="KW-0997">Cell inner membrane</keyword>
<dbReference type="PIRSF" id="PIRSF006066">
    <property type="entry name" value="HI0050"/>
    <property type="match status" value="1"/>
</dbReference>
<keyword evidence="6 7" id="KW-0472">Membrane</keyword>
<dbReference type="EMBL" id="MCWU01000085">
    <property type="protein sequence ID" value="PMJ61094.1"/>
    <property type="molecule type" value="Genomic_DNA"/>
</dbReference>
<dbReference type="GO" id="GO:0022857">
    <property type="term" value="F:transmembrane transporter activity"/>
    <property type="evidence" value="ECO:0007669"/>
    <property type="project" value="UniProtKB-UniRule"/>
</dbReference>
<keyword evidence="2" id="KW-1003">Cell membrane</keyword>
<comment type="caution">
    <text evidence="9">The sequence shown here is derived from an EMBL/GenBank/DDBJ whole genome shotgun (WGS) entry which is preliminary data.</text>
</comment>
<dbReference type="InterPro" id="IPR004681">
    <property type="entry name" value="TRAP_DctM"/>
</dbReference>
<evidence type="ECO:0000256" key="3">
    <source>
        <dbReference type="ARBA" id="ARBA00022519"/>
    </source>
</evidence>
<dbReference type="InterPro" id="IPR010656">
    <property type="entry name" value="DctM"/>
</dbReference>
<comment type="function">
    <text evidence="7">Part of the tripartite ATP-independent periplasmic (TRAP) transport system.</text>
</comment>
<feature type="transmembrane region" description="Helical" evidence="7">
    <location>
        <begin position="408"/>
        <end position="429"/>
    </location>
</feature>
<keyword evidence="4 7" id="KW-0812">Transmembrane</keyword>
<keyword evidence="7" id="KW-0813">Transport</keyword>
<dbReference type="GO" id="GO:0005886">
    <property type="term" value="C:plasma membrane"/>
    <property type="evidence" value="ECO:0007669"/>
    <property type="project" value="UniProtKB-SubCell"/>
</dbReference>
<accession>A0A2N7F653</accession>
<dbReference type="Pfam" id="PF06808">
    <property type="entry name" value="DctM"/>
    <property type="match status" value="1"/>
</dbReference>
<evidence type="ECO:0000256" key="7">
    <source>
        <dbReference type="RuleBase" id="RU369079"/>
    </source>
</evidence>
<dbReference type="NCBIfam" id="TIGR00786">
    <property type="entry name" value="dctM"/>
    <property type="match status" value="1"/>
</dbReference>
<feature type="transmembrane region" description="Helical" evidence="7">
    <location>
        <begin position="99"/>
        <end position="129"/>
    </location>
</feature>
<proteinExistence type="inferred from homology"/>
<feature type="domain" description="TRAP C4-dicarboxylate transport system permease DctM subunit" evidence="8">
    <location>
        <begin position="13"/>
        <end position="425"/>
    </location>
</feature>
<feature type="transmembrane region" description="Helical" evidence="7">
    <location>
        <begin position="284"/>
        <end position="304"/>
    </location>
</feature>
<evidence type="ECO:0000256" key="2">
    <source>
        <dbReference type="ARBA" id="ARBA00022475"/>
    </source>
</evidence>
<evidence type="ECO:0000256" key="6">
    <source>
        <dbReference type="ARBA" id="ARBA00023136"/>
    </source>
</evidence>
<comment type="subcellular location">
    <subcellularLocation>
        <location evidence="1 7">Cell inner membrane</location>
        <topology evidence="1 7">Multi-pass membrane protein</topology>
    </subcellularLocation>
</comment>
<feature type="transmembrane region" description="Helical" evidence="7">
    <location>
        <begin position="173"/>
        <end position="195"/>
    </location>
</feature>
<reference evidence="10" key="1">
    <citation type="submission" date="2016-07" db="EMBL/GenBank/DDBJ databases">
        <title>Nontailed viruses are major unrecognized killers of bacteria in the ocean.</title>
        <authorList>
            <person name="Kauffman K."/>
            <person name="Hussain F."/>
            <person name="Yang J."/>
            <person name="Arevalo P."/>
            <person name="Brown J."/>
            <person name="Cutler M."/>
            <person name="Kelly L."/>
            <person name="Polz M.F."/>
        </authorList>
    </citation>
    <scope>NUCLEOTIDE SEQUENCE [LARGE SCALE GENOMIC DNA]</scope>
    <source>
        <strain evidence="10">10N.261.55.E11</strain>
    </source>
</reference>
<feature type="transmembrane region" description="Helical" evidence="7">
    <location>
        <begin position="248"/>
        <end position="272"/>
    </location>
</feature>
<dbReference type="PANTHER" id="PTHR33362">
    <property type="entry name" value="SIALIC ACID TRAP TRANSPORTER PERMEASE PROTEIN SIAT-RELATED"/>
    <property type="match status" value="1"/>
</dbReference>
<gene>
    <name evidence="9" type="ORF">BCU17_08055</name>
</gene>
<feature type="transmembrane region" description="Helical" evidence="7">
    <location>
        <begin position="216"/>
        <end position="242"/>
    </location>
</feature>
<evidence type="ECO:0000256" key="1">
    <source>
        <dbReference type="ARBA" id="ARBA00004429"/>
    </source>
</evidence>
<feature type="transmembrane region" description="Helical" evidence="7">
    <location>
        <begin position="141"/>
        <end position="167"/>
    </location>
</feature>
<evidence type="ECO:0000313" key="10">
    <source>
        <dbReference type="Proteomes" id="UP000235330"/>
    </source>
</evidence>
<comment type="subunit">
    <text evidence="7">The complex comprises the extracytoplasmic solute receptor protein and the two transmembrane proteins.</text>
</comment>
<dbReference type="AlphaFoldDB" id="A0A2N7F653"/>